<dbReference type="PANTHER" id="PTHR34237:SF1">
    <property type="entry name" value="PAREP8"/>
    <property type="match status" value="1"/>
</dbReference>
<evidence type="ECO:0000313" key="2">
    <source>
        <dbReference type="Proteomes" id="UP000008138"/>
    </source>
</evidence>
<dbReference type="AlphaFoldDB" id="F2L6B9"/>
<reference evidence="1 2" key="1">
    <citation type="journal article" date="2011" name="J. Bacteriol.">
        <title>Complete genome sequence of the thermoacidophilic crenarchaeon Thermoproteus uzoniensis 768-20.</title>
        <authorList>
            <person name="Mardanov A.V."/>
            <person name="Gumerov V.M."/>
            <person name="Beletsky A.V."/>
            <person name="Prokofeva M.I."/>
            <person name="Bonch-Osmolovskaya E.A."/>
            <person name="Ravin N.V."/>
            <person name="Skryabin K.G."/>
        </authorList>
    </citation>
    <scope>NUCLEOTIDE SEQUENCE [LARGE SCALE GENOMIC DNA]</scope>
    <source>
        <strain evidence="1 2">768-20</strain>
    </source>
</reference>
<dbReference type="HOGENOM" id="CLU_115256_4_0_2"/>
<dbReference type="STRING" id="999630.TUZN_1034"/>
<dbReference type="InterPro" id="IPR010268">
    <property type="entry name" value="PaREP1"/>
</dbReference>
<sequence length="174" mass="19729">MIEAYKNFLFVDVEAIYLPAVLARRLRSLAESEAVSLEDYLLEIAFSNMDPPEKARTYAEAALELLKAADEELRAGDLRQASEKIWGAAALAVKAYAYWREGVRLASHGELWRYAKKTADELGGWVHDAWAQANAMHINFYEGWATAEQVAEALKRVEKLVKEIVERVRTRRSA</sequence>
<dbReference type="Pfam" id="PF05942">
    <property type="entry name" value="PaREP1"/>
    <property type="match status" value="1"/>
</dbReference>
<dbReference type="eggNOG" id="arCOG03722">
    <property type="taxonomic scope" value="Archaea"/>
</dbReference>
<reference key="2">
    <citation type="submission" date="2011-03" db="EMBL/GenBank/DDBJ databases">
        <title>Complete genome sequence of the thermoacidophilic crenarchaeon Thermoproteus uzoniensis 768-20.</title>
        <authorList>
            <person name="Mardanov A.V."/>
            <person name="Gumerov V.M."/>
            <person name="Beletsky A.V."/>
            <person name="Prokofeva M.I."/>
            <person name="Bonch-Osmolovskaya E.A."/>
            <person name="Ravin N.V."/>
            <person name="Skryabin K.G."/>
        </authorList>
    </citation>
    <scope>NUCLEOTIDE SEQUENCE</scope>
    <source>
        <strain>768-20</strain>
    </source>
</reference>
<name>F2L6B9_THEU7</name>
<dbReference type="PANTHER" id="PTHR34237">
    <property type="entry name" value="PAREP8-RELATED"/>
    <property type="match status" value="1"/>
</dbReference>
<organism evidence="1 2">
    <name type="scientific">Thermoproteus uzoniensis (strain 768-20)</name>
    <dbReference type="NCBI Taxonomy" id="999630"/>
    <lineage>
        <taxon>Archaea</taxon>
        <taxon>Thermoproteota</taxon>
        <taxon>Thermoprotei</taxon>
        <taxon>Thermoproteales</taxon>
        <taxon>Thermoproteaceae</taxon>
        <taxon>Thermoproteus</taxon>
    </lineage>
</organism>
<keyword evidence="2" id="KW-1185">Reference proteome</keyword>
<proteinExistence type="predicted"/>
<evidence type="ECO:0000313" key="1">
    <source>
        <dbReference type="EMBL" id="AEA12515.1"/>
    </source>
</evidence>
<protein>
    <submittedName>
        <fullName evidence="1">PaREP1 domain containing protein</fullName>
    </submittedName>
</protein>
<dbReference type="EMBL" id="CP002590">
    <property type="protein sequence ID" value="AEA12515.1"/>
    <property type="molecule type" value="Genomic_DNA"/>
</dbReference>
<dbReference type="Proteomes" id="UP000008138">
    <property type="component" value="Chromosome"/>
</dbReference>
<dbReference type="Gene3D" id="1.20.120.330">
    <property type="entry name" value="Nucleotidyltransferases domain 2"/>
    <property type="match status" value="1"/>
</dbReference>
<gene>
    <name evidence="1" type="ordered locus">TUZN_1034</name>
</gene>
<dbReference type="KEGG" id="tuz:TUZN_1034"/>
<accession>F2L6B9</accession>